<gene>
    <name evidence="3" type="primary">CCP</name>
    <name evidence="3" type="ORF">L195_g053715</name>
</gene>
<dbReference type="GO" id="GO:0007165">
    <property type="term" value="P:signal transduction"/>
    <property type="evidence" value="ECO:0007669"/>
    <property type="project" value="InterPro"/>
</dbReference>
<dbReference type="Pfam" id="PF01582">
    <property type="entry name" value="TIR"/>
    <property type="match status" value="1"/>
</dbReference>
<dbReference type="EMBL" id="ASHM01091522">
    <property type="protein sequence ID" value="PNX63842.1"/>
    <property type="molecule type" value="Genomic_DNA"/>
</dbReference>
<dbReference type="AlphaFoldDB" id="A0A2K3KC41"/>
<dbReference type="PANTHER" id="PTHR32009:SF106">
    <property type="entry name" value="TIR DOMAIN-CONTAINING PROTEIN"/>
    <property type="match status" value="1"/>
</dbReference>
<dbReference type="PANTHER" id="PTHR32009">
    <property type="entry name" value="TMV RESISTANCE PROTEIN N-LIKE"/>
    <property type="match status" value="1"/>
</dbReference>
<accession>A0A2K3KC41</accession>
<comment type="caution">
    <text evidence="3">The sequence shown here is derived from an EMBL/GenBank/DDBJ whole genome shotgun (WGS) entry which is preliminary data.</text>
</comment>
<proteinExistence type="predicted"/>
<dbReference type="InterPro" id="IPR000157">
    <property type="entry name" value="TIR_dom"/>
</dbReference>
<evidence type="ECO:0000313" key="4">
    <source>
        <dbReference type="Proteomes" id="UP000236291"/>
    </source>
</evidence>
<dbReference type="Gene3D" id="3.40.50.10140">
    <property type="entry name" value="Toll/interleukin-1 receptor homology (TIR) domain"/>
    <property type="match status" value="1"/>
</dbReference>
<dbReference type="SUPFAM" id="SSF52200">
    <property type="entry name" value="Toll/Interleukin receptor TIR domain"/>
    <property type="match status" value="1"/>
</dbReference>
<evidence type="ECO:0000259" key="2">
    <source>
        <dbReference type="PROSITE" id="PS50104"/>
    </source>
</evidence>
<protein>
    <submittedName>
        <fullName evidence="3">CCP protein</fullName>
    </submittedName>
</protein>
<name>A0A2K3KC41_TRIPR</name>
<dbReference type="Proteomes" id="UP000236291">
    <property type="component" value="Unassembled WGS sequence"/>
</dbReference>
<evidence type="ECO:0000313" key="3">
    <source>
        <dbReference type="EMBL" id="PNX63842.1"/>
    </source>
</evidence>
<sequence>SEDYASSKWCLNELAKIMECTKTNKKQIAFPIFYHVDPADVRHQRNSYEEAMIAHEKRFGKDSEKIKAWTAALSKVADLKGHHIHTGTPYVY</sequence>
<reference evidence="3 4" key="2">
    <citation type="journal article" date="2017" name="Front. Plant Sci.">
        <title>Gene Classification and Mining of Molecular Markers Useful in Red Clover (Trifolium pratense) Breeding.</title>
        <authorList>
            <person name="Istvanek J."/>
            <person name="Dluhosova J."/>
            <person name="Dluhos P."/>
            <person name="Patkova L."/>
            <person name="Nedelnik J."/>
            <person name="Repkova J."/>
        </authorList>
    </citation>
    <scope>NUCLEOTIDE SEQUENCE [LARGE SCALE GENOMIC DNA]</scope>
    <source>
        <strain evidence="4">cv. Tatra</strain>
        <tissue evidence="3">Young leaves</tissue>
    </source>
</reference>
<feature type="domain" description="TIR" evidence="2">
    <location>
        <begin position="1"/>
        <end position="77"/>
    </location>
</feature>
<evidence type="ECO:0000256" key="1">
    <source>
        <dbReference type="ARBA" id="ARBA00023027"/>
    </source>
</evidence>
<feature type="non-terminal residue" evidence="3">
    <location>
        <position position="1"/>
    </location>
</feature>
<dbReference type="PROSITE" id="PS50104">
    <property type="entry name" value="TIR"/>
    <property type="match status" value="1"/>
</dbReference>
<dbReference type="InterPro" id="IPR035897">
    <property type="entry name" value="Toll_tir_struct_dom_sf"/>
</dbReference>
<organism evidence="3 4">
    <name type="scientific">Trifolium pratense</name>
    <name type="common">Red clover</name>
    <dbReference type="NCBI Taxonomy" id="57577"/>
    <lineage>
        <taxon>Eukaryota</taxon>
        <taxon>Viridiplantae</taxon>
        <taxon>Streptophyta</taxon>
        <taxon>Embryophyta</taxon>
        <taxon>Tracheophyta</taxon>
        <taxon>Spermatophyta</taxon>
        <taxon>Magnoliopsida</taxon>
        <taxon>eudicotyledons</taxon>
        <taxon>Gunneridae</taxon>
        <taxon>Pentapetalae</taxon>
        <taxon>rosids</taxon>
        <taxon>fabids</taxon>
        <taxon>Fabales</taxon>
        <taxon>Fabaceae</taxon>
        <taxon>Papilionoideae</taxon>
        <taxon>50 kb inversion clade</taxon>
        <taxon>NPAAA clade</taxon>
        <taxon>Hologalegina</taxon>
        <taxon>IRL clade</taxon>
        <taxon>Trifolieae</taxon>
        <taxon>Trifolium</taxon>
    </lineage>
</organism>
<reference evidence="3 4" key="1">
    <citation type="journal article" date="2014" name="Am. J. Bot.">
        <title>Genome assembly and annotation for red clover (Trifolium pratense; Fabaceae).</title>
        <authorList>
            <person name="Istvanek J."/>
            <person name="Jaros M."/>
            <person name="Krenek A."/>
            <person name="Repkova J."/>
        </authorList>
    </citation>
    <scope>NUCLEOTIDE SEQUENCE [LARGE SCALE GENOMIC DNA]</scope>
    <source>
        <strain evidence="4">cv. Tatra</strain>
        <tissue evidence="3">Young leaves</tissue>
    </source>
</reference>
<keyword evidence="1" id="KW-0520">NAD</keyword>